<organism evidence="3">
    <name type="scientific">Macaca fascicularis</name>
    <name type="common">Crab-eating macaque</name>
    <name type="synonym">Cynomolgus monkey</name>
    <dbReference type="NCBI Taxonomy" id="9541"/>
    <lineage>
        <taxon>Eukaryota</taxon>
        <taxon>Metazoa</taxon>
        <taxon>Chordata</taxon>
        <taxon>Craniata</taxon>
        <taxon>Vertebrata</taxon>
        <taxon>Euteleostomi</taxon>
        <taxon>Mammalia</taxon>
        <taxon>Eutheria</taxon>
        <taxon>Euarchontoglires</taxon>
        <taxon>Primates</taxon>
        <taxon>Haplorrhini</taxon>
        <taxon>Catarrhini</taxon>
        <taxon>Cercopithecidae</taxon>
        <taxon>Cercopithecinae</taxon>
        <taxon>Macaca</taxon>
    </lineage>
</organism>
<proteinExistence type="evidence at transcript level"/>
<feature type="chain" id="PRO_5003710101" evidence="2">
    <location>
        <begin position="20"/>
        <end position="179"/>
    </location>
</feature>
<reference evidence="3" key="1">
    <citation type="journal article" date="2007" name="PLoS Biol.">
        <title>Rate of evolution in brain-expressed genes in humans and other primates.</title>
        <authorList>
            <person name="Wang H.-Y."/>
            <person name="Chien H.-C."/>
            <person name="Osada N."/>
            <person name="Hashimoto K."/>
            <person name="Sugano S."/>
            <person name="Gojobori T."/>
            <person name="Chou C.-K."/>
            <person name="Tsai S.-F."/>
            <person name="Wu C.-I."/>
            <person name="Shen C.-K.J."/>
        </authorList>
    </citation>
    <scope>NUCLEOTIDE SEQUENCE</scope>
</reference>
<sequence length="179" mass="19131">MWLPSSWRTAMSSWACGWAWPSSVWRRPSSTPTCGGMPCSTASPPHVHGPLSLAAKWPQPSVRSMPAWTPRSASSALAPGSPMRCLQAQNTWTLCWKMLPSTCPVALTRAPQINCSTSTHRAPQGCPRPPSWCTAGITAWLPWCTMDSACGPMTSSMTASPSTTQQETSWGSGSACCMA</sequence>
<feature type="signal peptide" evidence="2">
    <location>
        <begin position="1"/>
        <end position="19"/>
    </location>
</feature>
<name>I7GH48_MACFA</name>
<dbReference type="EMBL" id="AB170334">
    <property type="protein sequence ID" value="BAE87397.1"/>
    <property type="molecule type" value="mRNA"/>
</dbReference>
<accession>I7GH48</accession>
<dbReference type="AlphaFoldDB" id="I7GH48"/>
<evidence type="ECO:0000256" key="2">
    <source>
        <dbReference type="SAM" id="SignalP"/>
    </source>
</evidence>
<evidence type="ECO:0000256" key="1">
    <source>
        <dbReference type="SAM" id="MobiDB-lite"/>
    </source>
</evidence>
<evidence type="ECO:0000313" key="3">
    <source>
        <dbReference type="EMBL" id="BAE87397.1"/>
    </source>
</evidence>
<feature type="region of interest" description="Disordered" evidence="1">
    <location>
        <begin position="157"/>
        <end position="179"/>
    </location>
</feature>
<protein>
    <submittedName>
        <fullName evidence="3">Macaca fascicularis brain cDNA clone: QmoA-10392, similar to human solute carrier family 27 (fatty acid transporter),member 4 (SLC27A4), mRNA, RefSeq: NM_005094.2</fullName>
    </submittedName>
</protein>
<keyword evidence="2" id="KW-0732">Signal</keyword>